<accession>A0A5N5GVF7</accession>
<sequence>MARKLGIFARQLIWNRNKLPFNCVQSQSQSQFQFQFRTTQTLTLTASIPNTNKVSSFHIPERSHADYRRREEQRPNKPTGPSNYILKAPVDLWNELQHVRCAYASAIFYITSSSCKASHKLLSPVILELSGRFLHVRVYKLVLPECDVGRNLGPFNLTTLPNVTFYQYGKKAAEVFGIDVIGVKKTFEKLFSFGEAPCDSGDLEESGPTETTQPA</sequence>
<reference evidence="2" key="2">
    <citation type="submission" date="2019-10" db="EMBL/GenBank/DDBJ databases">
        <title>A de novo genome assembly of a pear dwarfing rootstock.</title>
        <authorList>
            <person name="Wang F."/>
            <person name="Wang J."/>
            <person name="Li S."/>
            <person name="Zhang Y."/>
            <person name="Fang M."/>
            <person name="Ma L."/>
            <person name="Zhao Y."/>
            <person name="Jiang S."/>
        </authorList>
    </citation>
    <scope>NUCLEOTIDE SEQUENCE [LARGE SCALE GENOMIC DNA]</scope>
</reference>
<keyword evidence="2" id="KW-1185">Reference proteome</keyword>
<gene>
    <name evidence="1" type="ORF">D8674_015016</name>
</gene>
<name>A0A5N5GVF7_9ROSA</name>
<dbReference type="EMBL" id="SMOL01000401">
    <property type="protein sequence ID" value="KAB2619147.1"/>
    <property type="molecule type" value="Genomic_DNA"/>
</dbReference>
<proteinExistence type="predicted"/>
<organism evidence="1 2">
    <name type="scientific">Pyrus ussuriensis x Pyrus communis</name>
    <dbReference type="NCBI Taxonomy" id="2448454"/>
    <lineage>
        <taxon>Eukaryota</taxon>
        <taxon>Viridiplantae</taxon>
        <taxon>Streptophyta</taxon>
        <taxon>Embryophyta</taxon>
        <taxon>Tracheophyta</taxon>
        <taxon>Spermatophyta</taxon>
        <taxon>Magnoliopsida</taxon>
        <taxon>eudicotyledons</taxon>
        <taxon>Gunneridae</taxon>
        <taxon>Pentapetalae</taxon>
        <taxon>rosids</taxon>
        <taxon>fabids</taxon>
        <taxon>Rosales</taxon>
        <taxon>Rosaceae</taxon>
        <taxon>Amygdaloideae</taxon>
        <taxon>Maleae</taxon>
        <taxon>Pyrus</taxon>
    </lineage>
</organism>
<reference evidence="1 2" key="1">
    <citation type="submission" date="2019-09" db="EMBL/GenBank/DDBJ databases">
        <authorList>
            <person name="Ou C."/>
        </authorList>
    </citation>
    <scope>NUCLEOTIDE SEQUENCE [LARGE SCALE GENOMIC DNA]</scope>
    <source>
        <strain evidence="1">S2</strain>
        <tissue evidence="1">Leaf</tissue>
    </source>
</reference>
<comment type="caution">
    <text evidence="1">The sequence shown here is derived from an EMBL/GenBank/DDBJ whole genome shotgun (WGS) entry which is preliminary data.</text>
</comment>
<dbReference type="AlphaFoldDB" id="A0A5N5GVF7"/>
<reference evidence="1 2" key="3">
    <citation type="submission" date="2019-11" db="EMBL/GenBank/DDBJ databases">
        <title>A de novo genome assembly of a pear dwarfing rootstock.</title>
        <authorList>
            <person name="Wang F."/>
            <person name="Wang J."/>
            <person name="Li S."/>
            <person name="Zhang Y."/>
            <person name="Fang M."/>
            <person name="Ma L."/>
            <person name="Zhao Y."/>
            <person name="Jiang S."/>
        </authorList>
    </citation>
    <scope>NUCLEOTIDE SEQUENCE [LARGE SCALE GENOMIC DNA]</scope>
    <source>
        <strain evidence="1">S2</strain>
        <tissue evidence="1">Leaf</tissue>
    </source>
</reference>
<evidence type="ECO:0000313" key="2">
    <source>
        <dbReference type="Proteomes" id="UP000327157"/>
    </source>
</evidence>
<evidence type="ECO:0000313" key="1">
    <source>
        <dbReference type="EMBL" id="KAB2619147.1"/>
    </source>
</evidence>
<protein>
    <submittedName>
        <fullName evidence="1">Uncharacterized protein</fullName>
    </submittedName>
</protein>
<dbReference type="Proteomes" id="UP000327157">
    <property type="component" value="Chromosome 15"/>
</dbReference>